<dbReference type="EMBL" id="AMZH03012768">
    <property type="protein sequence ID" value="RRT50432.1"/>
    <property type="molecule type" value="Genomic_DNA"/>
</dbReference>
<protein>
    <submittedName>
        <fullName evidence="2">Uncharacterized protein</fullName>
    </submittedName>
</protein>
<dbReference type="AlphaFoldDB" id="A0A426YF96"/>
<evidence type="ECO:0000256" key="1">
    <source>
        <dbReference type="SAM" id="MobiDB-lite"/>
    </source>
</evidence>
<feature type="compositionally biased region" description="Basic and acidic residues" evidence="1">
    <location>
        <begin position="8"/>
        <end position="25"/>
    </location>
</feature>
<proteinExistence type="predicted"/>
<dbReference type="Proteomes" id="UP000287651">
    <property type="component" value="Unassembled WGS sequence"/>
</dbReference>
<feature type="region of interest" description="Disordered" evidence="1">
    <location>
        <begin position="1"/>
        <end position="60"/>
    </location>
</feature>
<sequence>MKQPAEAAGKKLVEEHPVGIEERYAKQSAASEPNTNRSAAATVSRPIGRPSPRGEEVTDLPRLKLRLQKRLSSFYVWNRRSQKRSSSFHA</sequence>
<accession>A0A426YF96</accession>
<feature type="compositionally biased region" description="Polar residues" evidence="1">
    <location>
        <begin position="28"/>
        <end position="41"/>
    </location>
</feature>
<comment type="caution">
    <text evidence="2">The sequence shown here is derived from an EMBL/GenBank/DDBJ whole genome shotgun (WGS) entry which is preliminary data.</text>
</comment>
<evidence type="ECO:0000313" key="2">
    <source>
        <dbReference type="EMBL" id="RRT50432.1"/>
    </source>
</evidence>
<gene>
    <name evidence="2" type="ORF">B296_00014728</name>
</gene>
<reference evidence="2 3" key="1">
    <citation type="journal article" date="2014" name="Agronomy (Basel)">
        <title>A Draft Genome Sequence for Ensete ventricosum, the Drought-Tolerant Tree Against Hunger.</title>
        <authorList>
            <person name="Harrison J."/>
            <person name="Moore K.A."/>
            <person name="Paszkiewicz K."/>
            <person name="Jones T."/>
            <person name="Grant M."/>
            <person name="Ambacheew D."/>
            <person name="Muzemil S."/>
            <person name="Studholme D.J."/>
        </authorList>
    </citation>
    <scope>NUCLEOTIDE SEQUENCE [LARGE SCALE GENOMIC DNA]</scope>
</reference>
<evidence type="ECO:0000313" key="3">
    <source>
        <dbReference type="Proteomes" id="UP000287651"/>
    </source>
</evidence>
<name>A0A426YF96_ENSVE</name>
<organism evidence="2 3">
    <name type="scientific">Ensete ventricosum</name>
    <name type="common">Abyssinian banana</name>
    <name type="synonym">Musa ensete</name>
    <dbReference type="NCBI Taxonomy" id="4639"/>
    <lineage>
        <taxon>Eukaryota</taxon>
        <taxon>Viridiplantae</taxon>
        <taxon>Streptophyta</taxon>
        <taxon>Embryophyta</taxon>
        <taxon>Tracheophyta</taxon>
        <taxon>Spermatophyta</taxon>
        <taxon>Magnoliopsida</taxon>
        <taxon>Liliopsida</taxon>
        <taxon>Zingiberales</taxon>
        <taxon>Musaceae</taxon>
        <taxon>Ensete</taxon>
    </lineage>
</organism>